<keyword evidence="3" id="KW-1003">Cell membrane</keyword>
<dbReference type="Gene3D" id="3.90.70.10">
    <property type="entry name" value="Cysteine proteinases"/>
    <property type="match status" value="1"/>
</dbReference>
<comment type="subcellular location">
    <subcellularLocation>
        <location evidence="1">Cell membrane</location>
        <topology evidence="1">Multi-pass membrane protein</topology>
    </subcellularLocation>
</comment>
<dbReference type="PANTHER" id="PTHR24221:SF606">
    <property type="entry name" value="COLICIN V SECRETION-PROCESSING ATP-BINDING PROTEIN"/>
    <property type="match status" value="1"/>
</dbReference>
<dbReference type="Gene3D" id="1.20.1560.10">
    <property type="entry name" value="ABC transporter type 1, transmembrane domain"/>
    <property type="match status" value="1"/>
</dbReference>
<keyword evidence="2" id="KW-0813">Transport</keyword>
<keyword evidence="4 10" id="KW-0812">Transmembrane</keyword>
<evidence type="ECO:0000256" key="7">
    <source>
        <dbReference type="ARBA" id="ARBA00022989"/>
    </source>
</evidence>
<dbReference type="CDD" id="cd02419">
    <property type="entry name" value="Peptidase_C39C"/>
    <property type="match status" value="1"/>
</dbReference>
<dbReference type="GO" id="GO:0034040">
    <property type="term" value="F:ATPase-coupled lipid transmembrane transporter activity"/>
    <property type="evidence" value="ECO:0007669"/>
    <property type="project" value="TreeGrafter"/>
</dbReference>
<feature type="transmembrane region" description="Helical" evidence="10">
    <location>
        <begin position="310"/>
        <end position="328"/>
    </location>
</feature>
<evidence type="ECO:0000259" key="13">
    <source>
        <dbReference type="PROSITE" id="PS50990"/>
    </source>
</evidence>
<dbReference type="SUPFAM" id="SSF90123">
    <property type="entry name" value="ABC transporter transmembrane region"/>
    <property type="match status" value="1"/>
</dbReference>
<keyword evidence="6" id="KW-0067">ATP-binding</keyword>
<dbReference type="GO" id="GO:0140359">
    <property type="term" value="F:ABC-type transporter activity"/>
    <property type="evidence" value="ECO:0007669"/>
    <property type="project" value="InterPro"/>
</dbReference>
<accession>A0AAV5N0Z3</accession>
<feature type="compositionally biased region" description="Low complexity" evidence="9">
    <location>
        <begin position="711"/>
        <end position="720"/>
    </location>
</feature>
<evidence type="ECO:0000256" key="9">
    <source>
        <dbReference type="SAM" id="MobiDB-lite"/>
    </source>
</evidence>
<feature type="transmembrane region" description="Helical" evidence="10">
    <location>
        <begin position="286"/>
        <end position="304"/>
    </location>
</feature>
<dbReference type="InterPro" id="IPR003439">
    <property type="entry name" value="ABC_transporter-like_ATP-bd"/>
</dbReference>
<dbReference type="Pfam" id="PF00005">
    <property type="entry name" value="ABC_tran"/>
    <property type="match status" value="1"/>
</dbReference>
<dbReference type="InterPro" id="IPR003593">
    <property type="entry name" value="AAA+_ATPase"/>
</dbReference>
<dbReference type="InterPro" id="IPR039421">
    <property type="entry name" value="Type_1_exporter"/>
</dbReference>
<reference evidence="14" key="1">
    <citation type="submission" date="2022-06" db="EMBL/GenBank/DDBJ databases">
        <title>Draft genome sequences of Leminorella grimontii str. JCM5902.</title>
        <authorList>
            <person name="Wakabayashi Y."/>
            <person name="Kojima K."/>
        </authorList>
    </citation>
    <scope>NUCLEOTIDE SEQUENCE</scope>
    <source>
        <strain evidence="14">JCM 5902</strain>
    </source>
</reference>
<keyword evidence="7 10" id="KW-1133">Transmembrane helix</keyword>
<dbReference type="GO" id="GO:0006508">
    <property type="term" value="P:proteolysis"/>
    <property type="evidence" value="ECO:0007669"/>
    <property type="project" value="InterPro"/>
</dbReference>
<evidence type="ECO:0000256" key="2">
    <source>
        <dbReference type="ARBA" id="ARBA00022448"/>
    </source>
</evidence>
<protein>
    <submittedName>
        <fullName evidence="14">Toxin transporter</fullName>
    </submittedName>
</protein>
<feature type="region of interest" description="Disordered" evidence="9">
    <location>
        <begin position="704"/>
        <end position="726"/>
    </location>
</feature>
<dbReference type="FunFam" id="3.40.50.300:FF:000299">
    <property type="entry name" value="ABC transporter ATP-binding protein/permease"/>
    <property type="match status" value="1"/>
</dbReference>
<feature type="transmembrane region" description="Helical" evidence="10">
    <location>
        <begin position="399"/>
        <end position="418"/>
    </location>
</feature>
<dbReference type="RefSeq" id="WP_071783241.1">
    <property type="nucleotide sequence ID" value="NZ_BRLH01000001.1"/>
</dbReference>
<evidence type="ECO:0000256" key="4">
    <source>
        <dbReference type="ARBA" id="ARBA00022692"/>
    </source>
</evidence>
<dbReference type="GO" id="GO:0016887">
    <property type="term" value="F:ATP hydrolysis activity"/>
    <property type="evidence" value="ECO:0007669"/>
    <property type="project" value="InterPro"/>
</dbReference>
<dbReference type="Gene3D" id="3.40.50.300">
    <property type="entry name" value="P-loop containing nucleotide triphosphate hydrolases"/>
    <property type="match status" value="1"/>
</dbReference>
<dbReference type="InterPro" id="IPR033838">
    <property type="entry name" value="CvaB_peptidase"/>
</dbReference>
<feature type="domain" description="Peptidase C39" evidence="13">
    <location>
        <begin position="21"/>
        <end position="140"/>
    </location>
</feature>
<dbReference type="PROSITE" id="PS50929">
    <property type="entry name" value="ABC_TM1F"/>
    <property type="match status" value="1"/>
</dbReference>
<evidence type="ECO:0000313" key="15">
    <source>
        <dbReference type="Proteomes" id="UP001058124"/>
    </source>
</evidence>
<evidence type="ECO:0000259" key="11">
    <source>
        <dbReference type="PROSITE" id="PS50893"/>
    </source>
</evidence>
<dbReference type="InterPro" id="IPR017871">
    <property type="entry name" value="ABC_transporter-like_CS"/>
</dbReference>
<dbReference type="GO" id="GO:0005524">
    <property type="term" value="F:ATP binding"/>
    <property type="evidence" value="ECO:0007669"/>
    <property type="project" value="UniProtKB-KW"/>
</dbReference>
<dbReference type="InterPro" id="IPR027417">
    <property type="entry name" value="P-loop_NTPase"/>
</dbReference>
<comment type="caution">
    <text evidence="14">The sequence shown here is derived from an EMBL/GenBank/DDBJ whole genome shotgun (WGS) entry which is preliminary data.</text>
</comment>
<dbReference type="GO" id="GO:0008234">
    <property type="term" value="F:cysteine-type peptidase activity"/>
    <property type="evidence" value="ECO:0007669"/>
    <property type="project" value="InterPro"/>
</dbReference>
<evidence type="ECO:0000256" key="8">
    <source>
        <dbReference type="ARBA" id="ARBA00023136"/>
    </source>
</evidence>
<dbReference type="InterPro" id="IPR005074">
    <property type="entry name" value="Peptidase_C39"/>
</dbReference>
<evidence type="ECO:0000256" key="6">
    <source>
        <dbReference type="ARBA" id="ARBA00022840"/>
    </source>
</evidence>
<dbReference type="PANTHER" id="PTHR24221">
    <property type="entry name" value="ATP-BINDING CASSETTE SUB-FAMILY B"/>
    <property type="match status" value="1"/>
</dbReference>
<gene>
    <name evidence="14" type="ORF">SOASR030_07050</name>
</gene>
<dbReference type="Pfam" id="PF03412">
    <property type="entry name" value="Peptidase_C39"/>
    <property type="match status" value="1"/>
</dbReference>
<dbReference type="Pfam" id="PF00664">
    <property type="entry name" value="ABC_membrane"/>
    <property type="match status" value="1"/>
</dbReference>
<dbReference type="GO" id="GO:0005886">
    <property type="term" value="C:plasma membrane"/>
    <property type="evidence" value="ECO:0007669"/>
    <property type="project" value="UniProtKB-SubCell"/>
</dbReference>
<evidence type="ECO:0000313" key="14">
    <source>
        <dbReference type="EMBL" id="GKX54593.1"/>
    </source>
</evidence>
<keyword evidence="5" id="KW-0547">Nucleotide-binding</keyword>
<dbReference type="PROSITE" id="PS50990">
    <property type="entry name" value="PEPTIDASE_C39"/>
    <property type="match status" value="1"/>
</dbReference>
<evidence type="ECO:0000259" key="12">
    <source>
        <dbReference type="PROSITE" id="PS50929"/>
    </source>
</evidence>
<feature type="domain" description="ABC transporter" evidence="11">
    <location>
        <begin position="487"/>
        <end position="720"/>
    </location>
</feature>
<proteinExistence type="predicted"/>
<feature type="domain" description="ABC transmembrane type-1" evidence="12">
    <location>
        <begin position="172"/>
        <end position="453"/>
    </location>
</feature>
<dbReference type="EMBL" id="BRLH01000001">
    <property type="protein sequence ID" value="GKX54593.1"/>
    <property type="molecule type" value="Genomic_DNA"/>
</dbReference>
<dbReference type="PROSITE" id="PS50893">
    <property type="entry name" value="ABC_TRANSPORTER_2"/>
    <property type="match status" value="1"/>
</dbReference>
<dbReference type="SMART" id="SM00382">
    <property type="entry name" value="AAA"/>
    <property type="match status" value="1"/>
</dbReference>
<dbReference type="InterPro" id="IPR011527">
    <property type="entry name" value="ABC1_TM_dom"/>
</dbReference>
<keyword evidence="15" id="KW-1185">Reference proteome</keyword>
<dbReference type="PROSITE" id="PS00211">
    <property type="entry name" value="ABC_TRANSPORTER_1"/>
    <property type="match status" value="1"/>
</dbReference>
<dbReference type="Proteomes" id="UP001058124">
    <property type="component" value="Unassembled WGS sequence"/>
</dbReference>
<keyword evidence="8 10" id="KW-0472">Membrane</keyword>
<evidence type="ECO:0000256" key="3">
    <source>
        <dbReference type="ARBA" id="ARBA00022475"/>
    </source>
</evidence>
<feature type="transmembrane region" description="Helical" evidence="10">
    <location>
        <begin position="211"/>
        <end position="232"/>
    </location>
</feature>
<feature type="transmembrane region" description="Helical" evidence="10">
    <location>
        <begin position="171"/>
        <end position="191"/>
    </location>
</feature>
<organism evidence="14 15">
    <name type="scientific">Leminorella grimontii</name>
    <dbReference type="NCBI Taxonomy" id="82981"/>
    <lineage>
        <taxon>Bacteria</taxon>
        <taxon>Pseudomonadati</taxon>
        <taxon>Pseudomonadota</taxon>
        <taxon>Gammaproteobacteria</taxon>
        <taxon>Enterobacterales</taxon>
        <taxon>Budviciaceae</taxon>
        <taxon>Leminorella</taxon>
    </lineage>
</organism>
<name>A0AAV5N0Z3_9GAMM</name>
<evidence type="ECO:0000256" key="5">
    <source>
        <dbReference type="ARBA" id="ARBA00022741"/>
    </source>
</evidence>
<sequence>MSFVKKINFGLTSHRLPVVIQTESAECGLACLAMIAGYHSYNTDLATLRGKFSISQKGINLSQLIGISKQLNLNSRSLRLELDELPKLKLPCILHWDFSHFVVLKSVKGNRCVIHDPATGARQLTLSEVSSSFTGVAIELWPDEGFKPQEQRRHVRFRDLIGKITGLKSSFIQVLILALGIELFSIVSPLFTQWTIDYVIVSNDKNLLVTLLVGFGVMMLVQQFTSAVRAWVMMYISTSISVQWRDSVFRHLMRLPISYFEKRHLGDIVSRFGAVDSIQSTLSSSFFVAILDGLMTIVTLVMMYIYSPLLATICLITMMLYVIGRILWYRPLRMASEEQIVHGAKQQSHFLETVRGVRTIKLFERQQERTADWMGLLIRQINAGVRVQKLQIYYQQLNGLLFGVENLVVLGLGAMMVMDQTFTVGVLMAFTSYKTQFSQRISSLIDKFFELKMLSIQTERLADIVLTAPEDAIEPVSETQQSRPPKIEFKNVSFRYADSEPMVIKDVSFVIEPGECVALAGPSGGGKTTLSQLLCGSLTPCSGDILIDGTSLKKLTPAGLRRFSATVLQDDVLFAGSIMDNITFFDRDIDRERVVKCALMAAIHQDIEQMPMQYNTLVGDMGVALSGGQKQRILLARALYKSPQLLILDEATSHLDVQLEQVVNAAVSRLKITRLVIAHRPQTLASVDRIIVIENGMSTQQLTPAQLFGQPESPKPTTEPVTEEEI</sequence>
<evidence type="ECO:0000256" key="1">
    <source>
        <dbReference type="ARBA" id="ARBA00004651"/>
    </source>
</evidence>
<dbReference type="CDD" id="cd18567">
    <property type="entry name" value="ABC_6TM_CvaB_RaxB_like"/>
    <property type="match status" value="1"/>
</dbReference>
<dbReference type="InterPro" id="IPR036640">
    <property type="entry name" value="ABC1_TM_sf"/>
</dbReference>
<dbReference type="AlphaFoldDB" id="A0AAV5N0Z3"/>
<dbReference type="SUPFAM" id="SSF52540">
    <property type="entry name" value="P-loop containing nucleoside triphosphate hydrolases"/>
    <property type="match status" value="1"/>
</dbReference>
<evidence type="ECO:0000256" key="10">
    <source>
        <dbReference type="SAM" id="Phobius"/>
    </source>
</evidence>